<dbReference type="PANTHER" id="PTHR30537:SF3">
    <property type="entry name" value="TRANSCRIPTIONAL REGULATORY PROTEIN"/>
    <property type="match status" value="1"/>
</dbReference>
<comment type="similarity">
    <text evidence="1">Belongs to the LysR transcriptional regulatory family.</text>
</comment>
<organism evidence="6 7">
    <name type="scientific">Phaeobacter piscinae</name>
    <dbReference type="NCBI Taxonomy" id="1580596"/>
    <lineage>
        <taxon>Bacteria</taxon>
        <taxon>Pseudomonadati</taxon>
        <taxon>Pseudomonadota</taxon>
        <taxon>Alphaproteobacteria</taxon>
        <taxon>Rhodobacterales</taxon>
        <taxon>Roseobacteraceae</taxon>
        <taxon>Phaeobacter</taxon>
    </lineage>
</organism>
<dbReference type="GO" id="GO:0006351">
    <property type="term" value="P:DNA-templated transcription"/>
    <property type="evidence" value="ECO:0007669"/>
    <property type="project" value="TreeGrafter"/>
</dbReference>
<dbReference type="Gene3D" id="1.10.10.10">
    <property type="entry name" value="Winged helix-like DNA-binding domain superfamily/Winged helix DNA-binding domain"/>
    <property type="match status" value="1"/>
</dbReference>
<dbReference type="AlphaFoldDB" id="A0AAN1GV06"/>
<evidence type="ECO:0000313" key="6">
    <source>
        <dbReference type="EMBL" id="ATG45636.1"/>
    </source>
</evidence>
<proteinExistence type="inferred from homology"/>
<protein>
    <submittedName>
        <fullName evidence="6">Transcriptional regulator, LysR family</fullName>
    </submittedName>
</protein>
<evidence type="ECO:0000256" key="4">
    <source>
        <dbReference type="ARBA" id="ARBA00023163"/>
    </source>
</evidence>
<dbReference type="InterPro" id="IPR036390">
    <property type="entry name" value="WH_DNA-bd_sf"/>
</dbReference>
<evidence type="ECO:0000256" key="2">
    <source>
        <dbReference type="ARBA" id="ARBA00023015"/>
    </source>
</evidence>
<dbReference type="InterPro" id="IPR058163">
    <property type="entry name" value="LysR-type_TF_proteobact-type"/>
</dbReference>
<dbReference type="PANTHER" id="PTHR30537">
    <property type="entry name" value="HTH-TYPE TRANSCRIPTIONAL REGULATOR"/>
    <property type="match status" value="1"/>
</dbReference>
<keyword evidence="3" id="KW-0238">DNA-binding</keyword>
<dbReference type="GO" id="GO:0003700">
    <property type="term" value="F:DNA-binding transcription factor activity"/>
    <property type="evidence" value="ECO:0007669"/>
    <property type="project" value="InterPro"/>
</dbReference>
<dbReference type="Pfam" id="PF00126">
    <property type="entry name" value="HTH_1"/>
    <property type="match status" value="1"/>
</dbReference>
<dbReference type="GO" id="GO:0043565">
    <property type="term" value="F:sequence-specific DNA binding"/>
    <property type="evidence" value="ECO:0007669"/>
    <property type="project" value="TreeGrafter"/>
</dbReference>
<accession>A0AAN1GV06</accession>
<evidence type="ECO:0000259" key="5">
    <source>
        <dbReference type="PROSITE" id="PS50931"/>
    </source>
</evidence>
<evidence type="ECO:0000256" key="1">
    <source>
        <dbReference type="ARBA" id="ARBA00009437"/>
    </source>
</evidence>
<keyword evidence="4" id="KW-0804">Transcription</keyword>
<dbReference type="PROSITE" id="PS50931">
    <property type="entry name" value="HTH_LYSR"/>
    <property type="match status" value="1"/>
</dbReference>
<evidence type="ECO:0000256" key="3">
    <source>
        <dbReference type="ARBA" id="ARBA00023125"/>
    </source>
</evidence>
<geneLocation type="plasmid" evidence="7">
    <name>pp13_b</name>
</geneLocation>
<dbReference type="Gene3D" id="3.40.190.290">
    <property type="match status" value="1"/>
</dbReference>
<dbReference type="RefSeq" id="WP_338064449.1">
    <property type="nucleotide sequence ID" value="NZ_CP010658.1"/>
</dbReference>
<sequence length="298" mass="32849">MMNWDDLRFFLAVAREGQILGAAQRLGTSQARVNRRITQFEEALGEKLFDRRTVGCSLTQSGRSLMPNALAAEEAMLKLRTTPGTTGSSKIAGTVRIGAPDAFGVAYLAAQLPKLRALYPDLKVQLVPAPRAFSLSQREADIAVVIGRPQKGRLKATKLTDYSLGLYASRSYLAERGAPQSIADLGNHELVGYVDDLIYTPELEFNKSFWPGWNSQIEISSAQAQVTAVRSGAGIGVLHDFVVRNDPELVALFPETKAERSYWVVWHEAMDAIPHISVTTRFIVETVRQDRKLFSPGT</sequence>
<dbReference type="SUPFAM" id="SSF46785">
    <property type="entry name" value="Winged helix' DNA-binding domain"/>
    <property type="match status" value="1"/>
</dbReference>
<keyword evidence="2" id="KW-0805">Transcription regulation</keyword>
<gene>
    <name evidence="6" type="ORF">PhaeoP13_03754</name>
</gene>
<dbReference type="InterPro" id="IPR005119">
    <property type="entry name" value="LysR_subst-bd"/>
</dbReference>
<evidence type="ECO:0000313" key="7">
    <source>
        <dbReference type="Proteomes" id="UP000218606"/>
    </source>
</evidence>
<dbReference type="InterPro" id="IPR000847">
    <property type="entry name" value="LysR_HTH_N"/>
</dbReference>
<dbReference type="Pfam" id="PF03466">
    <property type="entry name" value="LysR_substrate"/>
    <property type="match status" value="1"/>
</dbReference>
<dbReference type="Proteomes" id="UP000218606">
    <property type="component" value="Plasmid pP13_b"/>
</dbReference>
<dbReference type="InterPro" id="IPR036388">
    <property type="entry name" value="WH-like_DNA-bd_sf"/>
</dbReference>
<name>A0AAN1GV06_9RHOB</name>
<dbReference type="EMBL" id="CP010769">
    <property type="protein sequence ID" value="ATG45636.1"/>
    <property type="molecule type" value="Genomic_DNA"/>
</dbReference>
<feature type="domain" description="HTH lysR-type" evidence="5">
    <location>
        <begin position="2"/>
        <end position="59"/>
    </location>
</feature>
<keyword evidence="6" id="KW-0614">Plasmid</keyword>
<dbReference type="SUPFAM" id="SSF53850">
    <property type="entry name" value="Periplasmic binding protein-like II"/>
    <property type="match status" value="1"/>
</dbReference>
<reference evidence="6 7" key="1">
    <citation type="journal article" date="2017" name="Front. Microbiol.">
        <title>Phaeobacter piscinae sp. nov., a species of the Roseobacter group and potential aquaculture probiont.</title>
        <authorList>
            <person name="Sonnenschein E.C."/>
            <person name="Phippen C.B.W."/>
            <person name="Nielsen K.F."/>
            <person name="Mateiu R.V."/>
            <person name="Melchiorsen J."/>
            <person name="Gram L."/>
            <person name="Overmann J."/>
            <person name="Freese H.M."/>
        </authorList>
    </citation>
    <scope>NUCLEOTIDE SEQUENCE [LARGE SCALE GENOMIC DNA]</scope>
    <source>
        <strain evidence="6 7">P13</strain>
    </source>
</reference>